<dbReference type="OrthoDB" id="669730at2"/>
<feature type="transmembrane region" description="Helical" evidence="1">
    <location>
        <begin position="12"/>
        <end position="31"/>
    </location>
</feature>
<feature type="transmembrane region" description="Helical" evidence="1">
    <location>
        <begin position="104"/>
        <end position="123"/>
    </location>
</feature>
<dbReference type="Proteomes" id="UP000003586">
    <property type="component" value="Chromosome"/>
</dbReference>
<feature type="transmembrane region" description="Helical" evidence="1">
    <location>
        <begin position="74"/>
        <end position="98"/>
    </location>
</feature>
<dbReference type="STRING" id="929713.NIASO_02550"/>
<keyword evidence="1" id="KW-1133">Transmembrane helix</keyword>
<dbReference type="AlphaFoldDB" id="W0F2D2"/>
<proteinExistence type="predicted"/>
<name>W0F2D2_9BACT</name>
<evidence type="ECO:0000313" key="3">
    <source>
        <dbReference type="Proteomes" id="UP000003586"/>
    </source>
</evidence>
<evidence type="ECO:0000313" key="2">
    <source>
        <dbReference type="EMBL" id="AHF17152.1"/>
    </source>
</evidence>
<gene>
    <name evidence="2" type="ORF">NIASO_02550</name>
</gene>
<keyword evidence="3" id="KW-1185">Reference proteome</keyword>
<organism evidence="2 3">
    <name type="scientific">Niabella soli DSM 19437</name>
    <dbReference type="NCBI Taxonomy" id="929713"/>
    <lineage>
        <taxon>Bacteria</taxon>
        <taxon>Pseudomonadati</taxon>
        <taxon>Bacteroidota</taxon>
        <taxon>Chitinophagia</taxon>
        <taxon>Chitinophagales</taxon>
        <taxon>Chitinophagaceae</taxon>
        <taxon>Niabella</taxon>
    </lineage>
</organism>
<evidence type="ECO:0000256" key="1">
    <source>
        <dbReference type="SAM" id="Phobius"/>
    </source>
</evidence>
<dbReference type="EMBL" id="CP007035">
    <property type="protein sequence ID" value="AHF17152.1"/>
    <property type="molecule type" value="Genomic_DNA"/>
</dbReference>
<feature type="transmembrane region" description="Helical" evidence="1">
    <location>
        <begin position="43"/>
        <end position="62"/>
    </location>
</feature>
<keyword evidence="1" id="KW-0472">Membrane</keyword>
<dbReference type="RefSeq" id="WP_008583854.1">
    <property type="nucleotide sequence ID" value="NZ_CP007035.1"/>
</dbReference>
<sequence length="140" mass="15745">MSNYSAKAAIKKPVRLMIAVFILISCLFLFGKDAFRKNNIDDTVVLTGNLLLFLISLFNTYRSASAIDNPNPQVFVRAFYGGFLIRLLVCGAAAFVYIYSQQGIINKPALFICLGIYIIYSLIETTTLKRIFNDKQKTPE</sequence>
<protein>
    <recommendedName>
        <fullName evidence="4">ATP synthase subunit I</fullName>
    </recommendedName>
</protein>
<dbReference type="HOGENOM" id="CLU_1833053_0_0_10"/>
<reference evidence="2 3" key="1">
    <citation type="submission" date="2013-12" db="EMBL/GenBank/DDBJ databases">
        <authorList>
            <consortium name="DOE Joint Genome Institute"/>
            <person name="Eisen J."/>
            <person name="Huntemann M."/>
            <person name="Han J."/>
            <person name="Chen A."/>
            <person name="Kyrpides N."/>
            <person name="Mavromatis K."/>
            <person name="Markowitz V."/>
            <person name="Palaniappan K."/>
            <person name="Ivanova N."/>
            <person name="Schaumberg A."/>
            <person name="Pati A."/>
            <person name="Liolios K."/>
            <person name="Nordberg H.P."/>
            <person name="Cantor M.N."/>
            <person name="Hua S.X."/>
            <person name="Woyke T."/>
        </authorList>
    </citation>
    <scope>NUCLEOTIDE SEQUENCE [LARGE SCALE GENOMIC DNA]</scope>
    <source>
        <strain evidence="3">DSM 19437</strain>
    </source>
</reference>
<evidence type="ECO:0008006" key="4">
    <source>
        <dbReference type="Google" id="ProtNLM"/>
    </source>
</evidence>
<dbReference type="PROSITE" id="PS51257">
    <property type="entry name" value="PROKAR_LIPOPROTEIN"/>
    <property type="match status" value="1"/>
</dbReference>
<keyword evidence="1" id="KW-0812">Transmembrane</keyword>
<dbReference type="KEGG" id="nso:NIASO_02550"/>
<accession>W0F2D2</accession>